<feature type="chain" id="PRO_5041435647" description="Lipoprotein" evidence="2">
    <location>
        <begin position="25"/>
        <end position="165"/>
    </location>
</feature>
<proteinExistence type="predicted"/>
<dbReference type="Proteomes" id="UP001156601">
    <property type="component" value="Unassembled WGS sequence"/>
</dbReference>
<gene>
    <name evidence="3" type="ORF">GCM10007852_24820</name>
</gene>
<name>A0AA37T0E3_9ALTE</name>
<accession>A0AA37T0E3</accession>
<feature type="region of interest" description="Disordered" evidence="1">
    <location>
        <begin position="49"/>
        <end position="69"/>
    </location>
</feature>
<evidence type="ECO:0000313" key="3">
    <source>
        <dbReference type="EMBL" id="GLR71574.1"/>
    </source>
</evidence>
<keyword evidence="4" id="KW-1185">Reference proteome</keyword>
<evidence type="ECO:0008006" key="5">
    <source>
        <dbReference type="Google" id="ProtNLM"/>
    </source>
</evidence>
<protein>
    <recommendedName>
        <fullName evidence="5">Lipoprotein</fullName>
    </recommendedName>
</protein>
<reference evidence="3" key="2">
    <citation type="submission" date="2023-01" db="EMBL/GenBank/DDBJ databases">
        <title>Draft genome sequence of Agaribacter marinus strain NBRC 110023.</title>
        <authorList>
            <person name="Sun Q."/>
            <person name="Mori K."/>
        </authorList>
    </citation>
    <scope>NUCLEOTIDE SEQUENCE</scope>
    <source>
        <strain evidence="3">NBRC 110023</strain>
    </source>
</reference>
<reference evidence="3" key="1">
    <citation type="journal article" date="2014" name="Int. J. Syst. Evol. Microbiol.">
        <title>Complete genome sequence of Corynebacterium casei LMG S-19264T (=DSM 44701T), isolated from a smear-ripened cheese.</title>
        <authorList>
            <consortium name="US DOE Joint Genome Institute (JGI-PGF)"/>
            <person name="Walter F."/>
            <person name="Albersmeier A."/>
            <person name="Kalinowski J."/>
            <person name="Ruckert C."/>
        </authorList>
    </citation>
    <scope>NUCLEOTIDE SEQUENCE</scope>
    <source>
        <strain evidence="3">NBRC 110023</strain>
    </source>
</reference>
<dbReference type="PROSITE" id="PS51257">
    <property type="entry name" value="PROKAR_LIPOPROTEIN"/>
    <property type="match status" value="1"/>
</dbReference>
<comment type="caution">
    <text evidence="3">The sequence shown here is derived from an EMBL/GenBank/DDBJ whole genome shotgun (WGS) entry which is preliminary data.</text>
</comment>
<dbReference type="RefSeq" id="WP_284217924.1">
    <property type="nucleotide sequence ID" value="NZ_BSOT01000006.1"/>
</dbReference>
<dbReference type="AlphaFoldDB" id="A0AA37T0E3"/>
<organism evidence="3 4">
    <name type="scientific">Agaribacter marinus</name>
    <dbReference type="NCBI Taxonomy" id="1431249"/>
    <lineage>
        <taxon>Bacteria</taxon>
        <taxon>Pseudomonadati</taxon>
        <taxon>Pseudomonadota</taxon>
        <taxon>Gammaproteobacteria</taxon>
        <taxon>Alteromonadales</taxon>
        <taxon>Alteromonadaceae</taxon>
        <taxon>Agaribacter</taxon>
    </lineage>
</organism>
<sequence>MSNLHHKYRLQALCIIVLTFTLFACDDTTTTRQDTPIPKEDIHMSGIPLPNDNGQSSAPSIATKRAAPPDVPSLKFEGMTYLLTTKTNEELTSSSTTLNALDQQQTLSWSLELYKIAFDPLIETDVQEIYPASMEVDEVQRRLTITDEQSNKYVVDLDTHSLITD</sequence>
<dbReference type="EMBL" id="BSOT01000006">
    <property type="protein sequence ID" value="GLR71574.1"/>
    <property type="molecule type" value="Genomic_DNA"/>
</dbReference>
<keyword evidence="2" id="KW-0732">Signal</keyword>
<evidence type="ECO:0000256" key="2">
    <source>
        <dbReference type="SAM" id="SignalP"/>
    </source>
</evidence>
<feature type="signal peptide" evidence="2">
    <location>
        <begin position="1"/>
        <end position="24"/>
    </location>
</feature>
<evidence type="ECO:0000256" key="1">
    <source>
        <dbReference type="SAM" id="MobiDB-lite"/>
    </source>
</evidence>
<evidence type="ECO:0000313" key="4">
    <source>
        <dbReference type="Proteomes" id="UP001156601"/>
    </source>
</evidence>